<proteinExistence type="predicted"/>
<organism evidence="2 3">
    <name type="scientific">Microbacterium kyungheense</name>
    <dbReference type="NCBI Taxonomy" id="1263636"/>
    <lineage>
        <taxon>Bacteria</taxon>
        <taxon>Bacillati</taxon>
        <taxon>Actinomycetota</taxon>
        <taxon>Actinomycetes</taxon>
        <taxon>Micrococcales</taxon>
        <taxon>Microbacteriaceae</taxon>
        <taxon>Microbacterium</taxon>
    </lineage>
</organism>
<protein>
    <submittedName>
        <fullName evidence="2">CubicO group peptidase (Beta-lactamase class C family)</fullName>
    </submittedName>
</protein>
<gene>
    <name evidence="2" type="ORF">FB391_2753</name>
</gene>
<sequence>MPQPALLPRAEPADVGVSAVALGALLDRLDEKGIECHSVMVVRRGHVVAEGWWAPYSADRPHLLYSLTKSFTAMAVGLAVADGLLSVDDLVVDVLPDGIPDDIPAQARRLTVHHLLTMTAGHDTDTLGPAWELEPGDLVRGFLRMPFAAPEGTMHTYDNATTFVLARMVERVTGCSLPEYLDERLFAPMGIGPAEWDRVSSGAAFGFHGLHLTTEAVAAFGELLRCGGRWGDAQLLPEEWVELATSSHIDSRHYADGADGADYLAGYGYQIWRSRHGFHGNGAFGQHCIVVPSDELVVAVTSAQHEVRQAQDVLDAVWDCLLPGLDHPDAAREDALLAERLRGMALPVVAGEPGPTRTVAAVVAAVDDEVTAVAEGTAVVVEGCDGAWRVDFKGLFALDVGHGRWRESAPLGRPVCATGAWQGDVFVADLRVIRSPHHVRLRIDARTGVATATWVTVPLTSPLLELHLRAPLMTRPDVA</sequence>
<comment type="caution">
    <text evidence="2">The sequence shown here is derived from an EMBL/GenBank/DDBJ whole genome shotgun (WGS) entry which is preliminary data.</text>
</comment>
<dbReference type="SUPFAM" id="SSF56601">
    <property type="entry name" value="beta-lactamase/transpeptidase-like"/>
    <property type="match status" value="1"/>
</dbReference>
<dbReference type="Proteomes" id="UP000320235">
    <property type="component" value="Unassembled WGS sequence"/>
</dbReference>
<keyword evidence="3" id="KW-1185">Reference proteome</keyword>
<dbReference type="PANTHER" id="PTHR43283:SF7">
    <property type="entry name" value="BETA-LACTAMASE-RELATED DOMAIN-CONTAINING PROTEIN"/>
    <property type="match status" value="1"/>
</dbReference>
<dbReference type="Pfam" id="PF00144">
    <property type="entry name" value="Beta-lactamase"/>
    <property type="match status" value="1"/>
</dbReference>
<evidence type="ECO:0000259" key="1">
    <source>
        <dbReference type="Pfam" id="PF00144"/>
    </source>
</evidence>
<dbReference type="OrthoDB" id="9773047at2"/>
<accession>A0A543EUP5</accession>
<dbReference type="RefSeq" id="WP_141895169.1">
    <property type="nucleotide sequence ID" value="NZ_BAABLH010000002.1"/>
</dbReference>
<name>A0A543EUP5_9MICO</name>
<dbReference type="InterPro" id="IPR050789">
    <property type="entry name" value="Diverse_Enzym_Activities"/>
</dbReference>
<evidence type="ECO:0000313" key="3">
    <source>
        <dbReference type="Proteomes" id="UP000320235"/>
    </source>
</evidence>
<dbReference type="EMBL" id="VFPE01000003">
    <property type="protein sequence ID" value="TQM25289.1"/>
    <property type="molecule type" value="Genomic_DNA"/>
</dbReference>
<dbReference type="PANTHER" id="PTHR43283">
    <property type="entry name" value="BETA-LACTAMASE-RELATED"/>
    <property type="match status" value="1"/>
</dbReference>
<feature type="domain" description="Beta-lactamase-related" evidence="1">
    <location>
        <begin position="28"/>
        <end position="306"/>
    </location>
</feature>
<dbReference type="InterPro" id="IPR012338">
    <property type="entry name" value="Beta-lactam/transpept-like"/>
</dbReference>
<evidence type="ECO:0000313" key="2">
    <source>
        <dbReference type="EMBL" id="TQM25289.1"/>
    </source>
</evidence>
<dbReference type="Gene3D" id="3.40.710.10">
    <property type="entry name" value="DD-peptidase/beta-lactamase superfamily"/>
    <property type="match status" value="1"/>
</dbReference>
<reference evidence="2 3" key="1">
    <citation type="submission" date="2019-06" db="EMBL/GenBank/DDBJ databases">
        <title>Sequencing the genomes of 1000 actinobacteria strains.</title>
        <authorList>
            <person name="Klenk H.-P."/>
        </authorList>
    </citation>
    <scope>NUCLEOTIDE SEQUENCE [LARGE SCALE GENOMIC DNA]</scope>
    <source>
        <strain evidence="2 3">DSM 105492</strain>
    </source>
</reference>
<dbReference type="InterPro" id="IPR001466">
    <property type="entry name" value="Beta-lactam-related"/>
</dbReference>
<dbReference type="AlphaFoldDB" id="A0A543EUP5"/>